<dbReference type="InterPro" id="IPR027417">
    <property type="entry name" value="P-loop_NTPase"/>
</dbReference>
<dbReference type="InterPro" id="IPR037993">
    <property type="entry name" value="NDPk7B"/>
</dbReference>
<dbReference type="SMART" id="SM00676">
    <property type="entry name" value="DM10"/>
    <property type="match status" value="1"/>
</dbReference>
<dbReference type="GO" id="GO:0045505">
    <property type="term" value="F:dynein intermediate chain binding"/>
    <property type="evidence" value="ECO:0007669"/>
    <property type="project" value="InterPro"/>
</dbReference>
<dbReference type="InterPro" id="IPR006602">
    <property type="entry name" value="DM10_dom"/>
</dbReference>
<dbReference type="InterPro" id="IPR042222">
    <property type="entry name" value="Dynein_2_N"/>
</dbReference>
<reference evidence="17" key="1">
    <citation type="submission" date="2014-01" db="EMBL/GenBank/DDBJ databases">
        <title>The Genome Sequence of Anopheles melas CM1001059_A (V2).</title>
        <authorList>
            <consortium name="The Broad Institute Genomics Platform"/>
            <person name="Neafsey D.E."/>
            <person name="Besansky N."/>
            <person name="Howell P."/>
            <person name="Walton C."/>
            <person name="Young S.K."/>
            <person name="Zeng Q."/>
            <person name="Gargeya S."/>
            <person name="Fitzgerald M."/>
            <person name="Haas B."/>
            <person name="Abouelleil A."/>
            <person name="Allen A.W."/>
            <person name="Alvarado L."/>
            <person name="Arachchi H.M."/>
            <person name="Berlin A.M."/>
            <person name="Chapman S.B."/>
            <person name="Gainer-Dewar J."/>
            <person name="Goldberg J."/>
            <person name="Griggs A."/>
            <person name="Gujja S."/>
            <person name="Hansen M."/>
            <person name="Howarth C."/>
            <person name="Imamovic A."/>
            <person name="Ireland A."/>
            <person name="Larimer J."/>
            <person name="McCowan C."/>
            <person name="Murphy C."/>
            <person name="Pearson M."/>
            <person name="Poon T.W."/>
            <person name="Priest M."/>
            <person name="Roberts A."/>
            <person name="Saif S."/>
            <person name="Shea T."/>
            <person name="Sisk P."/>
            <person name="Sykes S."/>
            <person name="Wortman J."/>
            <person name="Nusbaum C."/>
            <person name="Birren B."/>
        </authorList>
    </citation>
    <scope>NUCLEOTIDE SEQUENCE [LARGE SCALE GENOMIC DNA]</scope>
    <source>
        <strain evidence="17">CM1001059</strain>
    </source>
</reference>
<evidence type="ECO:0000256" key="9">
    <source>
        <dbReference type="ARBA" id="ARBA00023069"/>
    </source>
</evidence>
<dbReference type="Pfam" id="PF12775">
    <property type="entry name" value="AAA_7"/>
    <property type="match status" value="1"/>
</dbReference>
<dbReference type="InterPro" id="IPR024743">
    <property type="entry name" value="Dynein_HC_stalk"/>
</dbReference>
<dbReference type="Pfam" id="PF18198">
    <property type="entry name" value="AAA_lid_11"/>
    <property type="match status" value="1"/>
</dbReference>
<dbReference type="InterPro" id="IPR003593">
    <property type="entry name" value="AAA+_ATPase"/>
</dbReference>
<dbReference type="Pfam" id="PF17857">
    <property type="entry name" value="AAA_lid_1"/>
    <property type="match status" value="1"/>
</dbReference>
<dbReference type="InterPro" id="IPR041658">
    <property type="entry name" value="AAA_lid_11"/>
</dbReference>
<comment type="similarity">
    <text evidence="2">Belongs to the dynein heavy chain family.</text>
</comment>
<dbReference type="InterPro" id="IPR042219">
    <property type="entry name" value="AAA_lid_11_sf"/>
</dbReference>
<dbReference type="FunFam" id="1.20.920.20:FF:000018">
    <property type="entry name" value="Dynein heavy chain 2"/>
    <property type="match status" value="1"/>
</dbReference>
<feature type="coiled-coil region" evidence="14">
    <location>
        <begin position="3084"/>
        <end position="3132"/>
    </location>
</feature>
<dbReference type="EnsemblMetazoa" id="AMEC012998-RA">
    <property type="protein sequence ID" value="AMEC012998-PA"/>
    <property type="gene ID" value="AMEC012998"/>
</dbReference>
<dbReference type="FunFam" id="3.20.180.20:FF:000004">
    <property type="entry name" value="Dynein axonemal heavy chain 6"/>
    <property type="match status" value="1"/>
</dbReference>
<keyword evidence="5" id="KW-0547">Nucleotide-binding</keyword>
<dbReference type="FunFam" id="3.40.50.300:FF:001145">
    <property type="entry name" value="Putative dynein heavy chain"/>
    <property type="match status" value="1"/>
</dbReference>
<dbReference type="SMART" id="SM00382">
    <property type="entry name" value="AAA"/>
    <property type="match status" value="3"/>
</dbReference>
<keyword evidence="17" id="KW-1185">Reference proteome</keyword>
<dbReference type="InterPro" id="IPR035699">
    <property type="entry name" value="AAA_6"/>
</dbReference>
<dbReference type="Gene3D" id="3.10.490.20">
    <property type="match status" value="1"/>
</dbReference>
<keyword evidence="11" id="KW-0206">Cytoskeleton</keyword>
<evidence type="ECO:0000256" key="8">
    <source>
        <dbReference type="ARBA" id="ARBA00023054"/>
    </source>
</evidence>
<keyword evidence="7" id="KW-0243">Dynein</keyword>
<dbReference type="InterPro" id="IPR024317">
    <property type="entry name" value="Dynein_heavy_chain_D4_dom"/>
</dbReference>
<evidence type="ECO:0000256" key="3">
    <source>
        <dbReference type="ARBA" id="ARBA00022490"/>
    </source>
</evidence>
<dbReference type="Gene3D" id="3.40.50.300">
    <property type="entry name" value="P-loop containing nucleotide triphosphate hydrolases"/>
    <property type="match status" value="6"/>
</dbReference>
<dbReference type="FunFam" id="1.20.1270.280:FF:000029">
    <property type="entry name" value="Dynein heavy chain 2"/>
    <property type="match status" value="1"/>
</dbReference>
<dbReference type="FunFam" id="1.20.140.100:FF:000004">
    <property type="entry name" value="Dynein axonemal heavy chain 6"/>
    <property type="match status" value="1"/>
</dbReference>
<evidence type="ECO:0000256" key="7">
    <source>
        <dbReference type="ARBA" id="ARBA00023017"/>
    </source>
</evidence>
<dbReference type="Pfam" id="PF00334">
    <property type="entry name" value="NDK"/>
    <property type="match status" value="2"/>
</dbReference>
<evidence type="ECO:0000256" key="1">
    <source>
        <dbReference type="ARBA" id="ARBA00004430"/>
    </source>
</evidence>
<evidence type="ECO:0000256" key="14">
    <source>
        <dbReference type="SAM" id="Coils"/>
    </source>
</evidence>
<dbReference type="FunFam" id="1.20.58.1120:FF:000023">
    <property type="entry name" value="Dynein heavy chain at 16F"/>
    <property type="match status" value="1"/>
</dbReference>
<evidence type="ECO:0000256" key="10">
    <source>
        <dbReference type="ARBA" id="ARBA00023175"/>
    </source>
</evidence>
<dbReference type="GO" id="GO:0008569">
    <property type="term" value="F:minus-end-directed microtubule motor activity"/>
    <property type="evidence" value="ECO:0007669"/>
    <property type="project" value="InterPro"/>
</dbReference>
<keyword evidence="3" id="KW-0963">Cytoplasm</keyword>
<dbReference type="Gene3D" id="1.10.8.720">
    <property type="entry name" value="Region D6 of dynein motor"/>
    <property type="match status" value="1"/>
</dbReference>
<dbReference type="FunFam" id="1.10.8.710:FF:000004">
    <property type="entry name" value="Dynein axonemal heavy chain 6"/>
    <property type="match status" value="1"/>
</dbReference>
<dbReference type="Gene3D" id="1.20.140.100">
    <property type="entry name" value="Dynein heavy chain, N-terminal domain 2"/>
    <property type="match status" value="1"/>
</dbReference>
<evidence type="ECO:0000313" key="16">
    <source>
        <dbReference type="EnsemblMetazoa" id="AMEC012998-PA"/>
    </source>
</evidence>
<protein>
    <recommendedName>
        <fullName evidence="15">DM10 domain-containing protein</fullName>
    </recommendedName>
</protein>
<dbReference type="Pfam" id="PF12777">
    <property type="entry name" value="MT"/>
    <property type="match status" value="1"/>
</dbReference>
<dbReference type="InterPro" id="IPR035706">
    <property type="entry name" value="AAA_9"/>
</dbReference>
<dbReference type="InterPro" id="IPR013602">
    <property type="entry name" value="Dynein_heavy_linker"/>
</dbReference>
<dbReference type="Pfam" id="PF12774">
    <property type="entry name" value="AAA_6"/>
    <property type="match status" value="1"/>
</dbReference>
<evidence type="ECO:0000313" key="17">
    <source>
        <dbReference type="Proteomes" id="UP000075902"/>
    </source>
</evidence>
<comment type="caution">
    <text evidence="13">Lacks conserved residue(s) required for the propagation of feature annotation.</text>
</comment>
<dbReference type="InterPro" id="IPR041228">
    <property type="entry name" value="Dynein_C"/>
</dbReference>
<dbReference type="VEuPathDB" id="VectorBase:AMEC012998"/>
<comment type="subcellular location">
    <subcellularLocation>
        <location evidence="1">Cytoplasm</location>
        <location evidence="1">Cytoskeleton</location>
        <location evidence="1">Cilium axoneme</location>
    </subcellularLocation>
</comment>
<dbReference type="FunFam" id="3.40.50.300:FF:000044">
    <property type="entry name" value="Dynein heavy chain 5, axonemal"/>
    <property type="match status" value="2"/>
</dbReference>
<dbReference type="PANTHER" id="PTHR22878">
    <property type="entry name" value="DYNEIN HEAVY CHAIN 6, AXONEMAL-LIKE-RELATED"/>
    <property type="match status" value="1"/>
</dbReference>
<dbReference type="GO" id="GO:0005524">
    <property type="term" value="F:ATP binding"/>
    <property type="evidence" value="ECO:0007669"/>
    <property type="project" value="UniProtKB-KW"/>
</dbReference>
<dbReference type="GO" id="GO:0051959">
    <property type="term" value="F:dynein light intermediate chain binding"/>
    <property type="evidence" value="ECO:0007669"/>
    <property type="project" value="InterPro"/>
</dbReference>
<dbReference type="FunFam" id="3.40.50.300:FF:002171">
    <property type="entry name" value="Dynein heavy chain"/>
    <property type="match status" value="1"/>
</dbReference>
<dbReference type="GO" id="GO:0007018">
    <property type="term" value="P:microtubule-based movement"/>
    <property type="evidence" value="ECO:0007669"/>
    <property type="project" value="InterPro"/>
</dbReference>
<dbReference type="SMART" id="SM00562">
    <property type="entry name" value="NDK"/>
    <property type="match status" value="1"/>
</dbReference>
<dbReference type="InterPro" id="IPR026983">
    <property type="entry name" value="DHC"/>
</dbReference>
<evidence type="ECO:0000256" key="4">
    <source>
        <dbReference type="ARBA" id="ARBA00022701"/>
    </source>
</evidence>
<accession>A0A182U308</accession>
<dbReference type="Gene3D" id="1.10.8.710">
    <property type="match status" value="1"/>
</dbReference>
<dbReference type="Gene3D" id="1.10.8.1220">
    <property type="match status" value="1"/>
</dbReference>
<dbReference type="InterPro" id="IPR043157">
    <property type="entry name" value="Dynein_AAA1S"/>
</dbReference>
<name>A0A182U308_9DIPT</name>
<dbReference type="GO" id="GO:0005930">
    <property type="term" value="C:axoneme"/>
    <property type="evidence" value="ECO:0007669"/>
    <property type="project" value="UniProtKB-SubCell"/>
</dbReference>
<dbReference type="GO" id="GO:0005874">
    <property type="term" value="C:microtubule"/>
    <property type="evidence" value="ECO:0007669"/>
    <property type="project" value="UniProtKB-KW"/>
</dbReference>
<comment type="similarity">
    <text evidence="13">Belongs to the NDK family.</text>
</comment>
<dbReference type="SUPFAM" id="SSF52540">
    <property type="entry name" value="P-loop containing nucleoside triphosphate hydrolases"/>
    <property type="match status" value="4"/>
</dbReference>
<keyword evidence="8 14" id="KW-0175">Coiled coil</keyword>
<dbReference type="Pfam" id="PF12780">
    <property type="entry name" value="AAA_8"/>
    <property type="match status" value="1"/>
</dbReference>
<dbReference type="FunFam" id="3.40.50.300:FF:002141">
    <property type="entry name" value="Dynein heavy chain"/>
    <property type="match status" value="1"/>
</dbReference>
<keyword evidence="6" id="KW-0067">ATP-binding</keyword>
<dbReference type="PROSITE" id="PS00018">
    <property type="entry name" value="EF_HAND_1"/>
    <property type="match status" value="1"/>
</dbReference>
<dbReference type="InterPro" id="IPR025662">
    <property type="entry name" value="Sigma_54_int_dom_ATP-bd_1"/>
</dbReference>
<keyword evidence="9" id="KW-0969">Cilium</keyword>
<dbReference type="PROSITE" id="PS00675">
    <property type="entry name" value="SIGMA54_INTERACT_1"/>
    <property type="match status" value="1"/>
</dbReference>
<reference evidence="16" key="2">
    <citation type="submission" date="2020-05" db="UniProtKB">
        <authorList>
            <consortium name="EnsemblMetazoa"/>
        </authorList>
    </citation>
    <scope>IDENTIFICATION</scope>
    <source>
        <strain evidence="16">CM1001059</strain>
    </source>
</reference>
<dbReference type="InterPro" id="IPR036850">
    <property type="entry name" value="NDK-like_dom_sf"/>
</dbReference>
<dbReference type="SUPFAM" id="SSF54919">
    <property type="entry name" value="Nucleoside diphosphate kinase, NDK"/>
    <property type="match status" value="2"/>
</dbReference>
<dbReference type="Gene3D" id="1.20.920.30">
    <property type="match status" value="1"/>
</dbReference>
<dbReference type="Gene3D" id="1.20.920.20">
    <property type="match status" value="1"/>
</dbReference>
<proteinExistence type="inferred from homology"/>
<evidence type="ECO:0000256" key="12">
    <source>
        <dbReference type="ARBA" id="ARBA00023273"/>
    </source>
</evidence>
<dbReference type="InterPro" id="IPR041589">
    <property type="entry name" value="DNAH3_AAA_lid_1"/>
</dbReference>
<dbReference type="Pfam" id="PF17852">
    <property type="entry name" value="Dynein_AAA_lid"/>
    <property type="match status" value="1"/>
</dbReference>
<dbReference type="FunFam" id="1.10.8.1220:FF:000001">
    <property type="entry name" value="Dynein axonemal heavy chain 5"/>
    <property type="match status" value="1"/>
</dbReference>
<organism evidence="16 17">
    <name type="scientific">Anopheles melas</name>
    <dbReference type="NCBI Taxonomy" id="34690"/>
    <lineage>
        <taxon>Eukaryota</taxon>
        <taxon>Metazoa</taxon>
        <taxon>Ecdysozoa</taxon>
        <taxon>Arthropoda</taxon>
        <taxon>Hexapoda</taxon>
        <taxon>Insecta</taxon>
        <taxon>Pterygota</taxon>
        <taxon>Neoptera</taxon>
        <taxon>Endopterygota</taxon>
        <taxon>Diptera</taxon>
        <taxon>Nematocera</taxon>
        <taxon>Culicoidea</taxon>
        <taxon>Culicidae</taxon>
        <taxon>Anophelinae</taxon>
        <taxon>Anopheles</taxon>
    </lineage>
</organism>
<dbReference type="CDD" id="cd04412">
    <property type="entry name" value="NDPk7B"/>
    <property type="match status" value="1"/>
</dbReference>
<dbReference type="InterPro" id="IPR004273">
    <property type="entry name" value="Dynein_heavy_D6_P-loop"/>
</dbReference>
<dbReference type="Gene3D" id="1.20.1270.280">
    <property type="match status" value="1"/>
</dbReference>
<dbReference type="Gene3D" id="3.30.70.141">
    <property type="entry name" value="Nucleoside diphosphate kinase-like domain"/>
    <property type="match status" value="2"/>
</dbReference>
<dbReference type="Pfam" id="PF18199">
    <property type="entry name" value="Dynein_C"/>
    <property type="match status" value="1"/>
</dbReference>
<dbReference type="PROSITE" id="PS51336">
    <property type="entry name" value="DM10"/>
    <property type="match status" value="1"/>
</dbReference>
<keyword evidence="12" id="KW-0966">Cell projection</keyword>
<dbReference type="Gene3D" id="6.10.140.1060">
    <property type="match status" value="1"/>
</dbReference>
<dbReference type="Pfam" id="PF03028">
    <property type="entry name" value="Dynein_heavy"/>
    <property type="match status" value="1"/>
</dbReference>
<dbReference type="Gene3D" id="3.20.180.20">
    <property type="entry name" value="Dynein heavy chain, N-terminal domain 2"/>
    <property type="match status" value="1"/>
</dbReference>
<dbReference type="GO" id="GO:0030286">
    <property type="term" value="C:dynein complex"/>
    <property type="evidence" value="ECO:0007669"/>
    <property type="project" value="UniProtKB-KW"/>
</dbReference>
<dbReference type="InterPro" id="IPR043160">
    <property type="entry name" value="Dynein_C_barrel"/>
</dbReference>
<dbReference type="InterPro" id="IPR034907">
    <property type="entry name" value="NDK-like_dom"/>
</dbReference>
<dbReference type="PROSITE" id="PS51374">
    <property type="entry name" value="NDPK_LIKE"/>
    <property type="match status" value="1"/>
</dbReference>
<sequence>MNTNNYVYLGEWYQKEADLNRQLVVSFFPSDNSVELVDLKTRKTFLRRTKIEELNENDFFIGAKLLIFGKQINILDYGDAKTRNKKSDEQLSFGLIKAEALLHIGEILTKIHKAGLGVRRLAMLKIDENYSSILKTVRSEASSLNYLMDCMPSQSFVALEIIGNNAYNQYRELCGPESIAEAKQCAPNSFRGLTLCIIKPHAVREGKAGEIITEILRKKFTVTAIKMLRFERPNCEEFLEVYKGVVPEYESMVMQMISGDCMALEITNKFDDNRSTYQSFRDFCGPVCPEAAKLTRPQTLRALFGKNKVMNAVHCTDLEEDTTLELDERRKRIAARTRQLNKPVLIDLEGLIQDRIKCLKDNSFVFLTYAYSKNSEHFTPYSFLEVPFSKADKHEYFTVSRHGVTYWSDSENHFTALDAWLADYRKYRRLTELGFFKHYRLAKAFRIWLRNIQWYKYENARQRIAASAFVVLPRLARALLTMQDEYVQLVGFRFFDVSVSENWHLPYFIETQMTTFEQVRDLLQQLREKMRNVLYDACCNTLIDRGFSPQDEAINVTNKKKLKDMMSFTERANKRKLCALLARFLACADQKMITLLHQILRESFKNLANVFSVFMEECATDGHTSKPPFMNVELVLKPTHIDLDPSREVTTRMLEDLSNLVMRTVYKIDRFQSDAFFDVYTEPTIMGRKEDRLCGNPPSLDFIIYNDTQLTYNMKTIFDGIIVAYNSVDDYVLQFDRIRLSYQENLAVDHDVIRGETNLEVLRMYCERFTNQMADLEQIQESHPLGLLQVKQVAFREEITPICQQLLAVLDETIPRLAMEKINYVEQKGEELQTKLLIVPEETNHYIYYFNHMEVCHEHVASLQKELNYAYEALKIMKKYHVTFRDEDKDKYLDMEEFLNEISVTLETKRAQKQDLINKFDLCLQADITKIFSEVEDIHEEVLKEWLLDLGSDPALVRDCLIDLSERLTMCQRKAQEYKKYQKEFRLEVTRFEKLDQVINEVKLRQILWDSVQQWKESVEIWNEIHFNELSMDEVEALNTKILKNCAMLDKNLPKNDIIPKLKAEAEEFKDKIPVLGFLRNPALKTRHWIKIEQILNRYLAEETEIYLHTFEDANAFEEDIAAELMEVSNMASAEAGLETLLNKVENAWKELELTVISHRDHRDVFVLAGVDEIQTVLDESSINVTTVAASRHVGPIKPKVDDWVSQLDLFSRTLDEWTQCQQSWIYLEAIFSAPDIQRQLPHETQMFLQVDKAWKDLMRRTQKAPLALAAMTAEGVLEQLQINNVLLEKVTRCLEAYLEVKRMAFPRFYFLSNDELLEILAQTKNPYAVQPHLSKCFDAIAKIEFGKKKTETGESVMTNDIIAMISPEGERLTFGVGLKARGAVEDWLSKVEEAMFLAVKRYMRHGYRVYGLKDRSYWMQEQPNQVVLTISQQQWAADVHAILEAGGNVDKGMEEFHDKLTKNLTVLAAIARTKISKLVRKVLCALITIDVHARDMIAGMVAKRVQKSTDFEWLKMLRYYWMPETEVIETKMASANLPYFYEYLGAGGVLVITPLTDRCYLCLIETKMASANLPYFYEYLGAGGVLVITPLTDRCYLCLMGALQMDLGGAPAGPAGTGKTETTKDLAKALAIQCVVFNCSDGLDYKMMGRFFTGLAQSGAWCCFDEFNRIDIEVLSDGLDYKMMGRFFTGLAQSGAWCCFDEFNRIDIEVLSVIAQQLITIRNAKAAKMKRFLFEGREIRLKPSCAAFITMNPGYAGRTELPDNLKALFRPISMMVPDYALIAEVILYSEGFEGSKILAKKMVQMYKLCSEQLSQQDHYDFGMRAVKSVLVMAGALKRASPDQAEDVTLISALRDSNLPKFLANDAVLFNGILSDLFPGVDLPEPERGELQQAIEQCMIDRNLQPVPELVLKTLQLYETMVVRWGVMLVGPTGSGKTTVLHILANAFEKLHAEYAPGPLYRPVRIQTLNPKAISMDELYGFVNLATMEWRDGLLGMAIRSAVIVTDEIHQWIVCDGPVDAVWIENLNTVLDDNKMLCLANSERIKLTSWVHMVFEVQDLAQASPATVSRCGMVYMDPVHLGWSSIVKSWLNTVQHLHLDGDLKSHILSLYERHYETVTKYLHRNCKWSIHQVNISKLTMMTKLLYLLLQETQGLHLMERGEAKHYIFKMFTWSMLWSFGGNLLDESKAQFEQYYRTLQNEEEIGLLPKDTLWDFRINTKTRTWESWNAIHQKFVYNPSVPYFDLLVPTLDTTKYGFVAEMLLQHQYPVLFTGDTGVGKSVLAREILNRLMQRDVIPIFVNFSAQSESARTQEIIESRLERRKKTLLGAPINKRIVVFIDDVNMPKLDRYGSQPPIELLRQFADFRGVYDREKMYWKDIVDVTLGAACAPPGGGRNVLTARFIRHFALFSLPSPNSDTLKTIFKAILAGFLSEFNMAIRPLAEPIVETAVAVYERISAELLPTPKKSHYVFNLRDLSKCVQGVLQADSSAYINPMQLMRLFYHESLRIFYDRLINEEDKTYFKQLLQDCCEKFFETTIVQPEETIMFGDFMVFGQAPEDRVYEEIKEMKKLKSILLDYLEDYNGTVGTEMNLVFFADAVEHIVRLARLLRSERGNGLLVGVSGMGKQSLAKLAAHINGYQCHQIALRRGYDHSCFHEDLRRIYWIAGVLNKPTVFLITDTQIVHEAFMEDINNILNSGEVPNLFEGDEYEKIILNTRQPCIESGHPNQTRDGIFEFFIKRVRANLHVIMCMSPVGDTFRGRCRMFPSLVNCCTIDWFVKWPAEALRSVAIGSLKDVSDNEVQCKHLAQICVMIHESVESISERFYREMRRHYYTTPSSYLQLLNQYRVLVQKRVDSIIQKKDRIANGLSKILETNQVVAEMGEELKKFVPILEEKSKNMKELLAKLDKDNAMAESVKKSVAKDEAEAKIKAAETQEIADEAAKDLEIVLPTLQAAQDALKSLNKNDINELRVFQKPPKLVQFVMEAVCILLGAKPDWNTAKVVMSDVNFLKKLEDYDKEHIPEAIIKKIKSYVDHKDFQPATIEKVSKVAKSMCLWVIAIEKYAKIYKVVEPKIKRQKAAEQELGEVMQLLKSKQSELAEIEAKITMLMANLEEKKREMKLLQDHNDLTSARLNRAGRLTSALADEEVRWRETVKQLTAEHFAVPGDVLVASAYVAYLGAFPIDYRRTLSEIWVSECKRLNIPSSPTFSLVQILGDSYQIRQWNMYGLPRDEISVENGIIATEGGRWPLMIDPQEQANRWIRSMESRNELRIIKLTDGNMMRILEVCIRQGFPMLIEDVQETLDPVLGTILMKQVFLQNGRLMIKLGDVDVDYDSNFRLYMTTKLPNPHFLPEICIQVSLVNFLVSRSGLEDQLLAEIIKIELPEMEKQRNDLITTINADKQQLLLLEDKILKVLYSSQGNILDDEELVESLNESKEMSTIIADRLIETERTELNIAATREKYRVLAARGAILYFVVASLSEIDPMYQFSLRYFTQVYCSVVEQPHARMELPERLATLLEDITFTVFSNICRGLFEKHKLICGFLVAFAICKEAQEFSDEEFSFIVRGPSQRKFSLERKPSFLSDNQWIACCFLEVHDPAQFAELTNHLHRSLIIAIEDFREDLCLAPVPEPAAIDWNARLSVSEKLMLVAALKDEFLVIAVTEFIRHALGKRYTEPPKNTSLASLYADISSSIPLVFVLSAGSDPMTALIKFAQERDCVERLHSISLGQGQGPAAEALIEAGTRSGHWVFLQNCHLATSWMEAMEKIVNRIAMGLQTVDTNFRLFLSSMPVRTFPISVLQNSVKVTNEPPKGLRSNLVRSLTELDRSWFEFHVLGAQWRALVFGLCMFHGVILERRKFGPLGWNITYEFSESDRECALRTLDIYCDRELRAPIPWDALEYINGEITYGGRVTDVWDQRCLRAILKRFSSPLILTDAYSYSASGLYHCPTGDEARKIDGFLEYAGQLSIHDPPDIFGMHENANIIFNRNETYFFLNTLLESQSGGDSLGEEAMAAMDKMCLEKIDSIRKAVATSIEYDELHPSLLQRDAKNRIPSLTTVLIQEVDRFDRLLSILHGSLRDLEKAIQGFVVMSESLETIYRAFGNNQVPQAWHSKGYLSTKTLASWVTDLQHRIEYVQNWCVNGLPVSSWVCGLFFPQSFLTGTLQTYARKHNIPIDTLRFDFEIMNVTLHQSTIYEERSKK</sequence>
<feature type="domain" description="DM10" evidence="15">
    <location>
        <begin position="2"/>
        <end position="90"/>
    </location>
</feature>
<dbReference type="Gene3D" id="1.20.58.1120">
    <property type="match status" value="1"/>
</dbReference>
<dbReference type="FunFam" id="1.10.8.720:FF:000007">
    <property type="entry name" value="Dynein axonemal heavy chain 6"/>
    <property type="match status" value="1"/>
</dbReference>
<keyword evidence="4" id="KW-0493">Microtubule</keyword>
<evidence type="ECO:0000256" key="6">
    <source>
        <dbReference type="ARBA" id="ARBA00022840"/>
    </source>
</evidence>
<evidence type="ECO:0000259" key="15">
    <source>
        <dbReference type="PROSITE" id="PS51336"/>
    </source>
</evidence>
<dbReference type="FunFam" id="1.20.920.30:FF:000005">
    <property type="entry name" value="Dynein, axonemal, heavy chain 2"/>
    <property type="match status" value="1"/>
</dbReference>
<dbReference type="InterPro" id="IPR018247">
    <property type="entry name" value="EF_Hand_1_Ca_BS"/>
</dbReference>
<dbReference type="Pfam" id="PF08393">
    <property type="entry name" value="DHC_N2"/>
    <property type="match status" value="1"/>
</dbReference>
<evidence type="ECO:0000256" key="5">
    <source>
        <dbReference type="ARBA" id="ARBA00022741"/>
    </source>
</evidence>
<dbReference type="InterPro" id="IPR041466">
    <property type="entry name" value="Dynein_AAA5_ext"/>
</dbReference>
<dbReference type="InterPro" id="IPR042228">
    <property type="entry name" value="Dynein_linker_3"/>
</dbReference>
<evidence type="ECO:0000256" key="2">
    <source>
        <dbReference type="ARBA" id="ARBA00008887"/>
    </source>
</evidence>
<dbReference type="Pfam" id="PF12781">
    <property type="entry name" value="AAA_9"/>
    <property type="match status" value="1"/>
</dbReference>
<dbReference type="PANTHER" id="PTHR22878:SF68">
    <property type="entry name" value="DYNEIN HEAVY CHAIN 6, AXONEMAL-LIKE"/>
    <property type="match status" value="1"/>
</dbReference>
<evidence type="ECO:0000256" key="13">
    <source>
        <dbReference type="PROSITE-ProRule" id="PRU00706"/>
    </source>
</evidence>
<dbReference type="Proteomes" id="UP000075902">
    <property type="component" value="Unassembled WGS sequence"/>
</dbReference>
<dbReference type="CDD" id="cd00009">
    <property type="entry name" value="AAA"/>
    <property type="match status" value="1"/>
</dbReference>
<keyword evidence="10" id="KW-0505">Motor protein</keyword>
<evidence type="ECO:0000256" key="11">
    <source>
        <dbReference type="ARBA" id="ARBA00023212"/>
    </source>
</evidence>
<dbReference type="STRING" id="34690.A0A182U308"/>